<dbReference type="InterPro" id="IPR002575">
    <property type="entry name" value="Aminoglycoside_PTrfase"/>
</dbReference>
<evidence type="ECO:0000313" key="2">
    <source>
        <dbReference type="EMBL" id="MBR7744138.1"/>
    </source>
</evidence>
<evidence type="ECO:0000259" key="1">
    <source>
        <dbReference type="Pfam" id="PF01636"/>
    </source>
</evidence>
<keyword evidence="3" id="KW-1185">Reference proteome</keyword>
<sequence>MSTASGVPEVDYLATSVRPRFESLPSPVRESVARIAGSPVRRAAPPASSGFGGAYAGLLDLEDGGRVFAKAAPPTMPFVLDATRREAQLLPLLTGLDCATRLVGFEVVHGAAGPGPWHVLVLEAVDGVQPGRPWTAADADAAHGVCLEVARATLSAAPKAGLAHLSDLLAGDPTPVATVDSLVVGDRHWPLGHGVPDATAAADLARLARGIADAVRGDALLHCDLRPDNLVREPDGRIRAVDWNHLCLGAPWVDLVTLWPLMHHQGVDVRRFATSPLLDGVPHDAVDTLLAWFVGFMLADLDEPPPFGCTPALRSHALFFSDTALRLLAHRRGWTLGGGAPPRR</sequence>
<reference evidence="2" key="1">
    <citation type="submission" date="2021-04" db="EMBL/GenBank/DDBJ databases">
        <title>Phycicoccus avicenniae sp. nov., a novel endophytic actinomycetes isolated from branch of Avicennia mariana.</title>
        <authorList>
            <person name="Tuo L."/>
        </authorList>
    </citation>
    <scope>NUCLEOTIDE SEQUENCE</scope>
    <source>
        <strain evidence="2">BSK3Z-2</strain>
    </source>
</reference>
<dbReference type="Pfam" id="PF01636">
    <property type="entry name" value="APH"/>
    <property type="match status" value="1"/>
</dbReference>
<comment type="caution">
    <text evidence="2">The sequence shown here is derived from an EMBL/GenBank/DDBJ whole genome shotgun (WGS) entry which is preliminary data.</text>
</comment>
<dbReference type="Proteomes" id="UP000677016">
    <property type="component" value="Unassembled WGS sequence"/>
</dbReference>
<dbReference type="EMBL" id="JAGSNF010000018">
    <property type="protein sequence ID" value="MBR7744138.1"/>
    <property type="molecule type" value="Genomic_DNA"/>
</dbReference>
<organism evidence="2 3">
    <name type="scientific">Phycicoccus avicenniae</name>
    <dbReference type="NCBI Taxonomy" id="2828860"/>
    <lineage>
        <taxon>Bacteria</taxon>
        <taxon>Bacillati</taxon>
        <taxon>Actinomycetota</taxon>
        <taxon>Actinomycetes</taxon>
        <taxon>Micrococcales</taxon>
        <taxon>Intrasporangiaceae</taxon>
        <taxon>Phycicoccus</taxon>
    </lineage>
</organism>
<dbReference type="RefSeq" id="WP_211603545.1">
    <property type="nucleotide sequence ID" value="NZ_JAGSNF010000018.1"/>
</dbReference>
<dbReference type="AlphaFoldDB" id="A0A941DAJ2"/>
<proteinExistence type="predicted"/>
<protein>
    <submittedName>
        <fullName evidence="2">Phosphotransferase</fullName>
    </submittedName>
</protein>
<dbReference type="Gene3D" id="3.90.1200.10">
    <property type="match status" value="1"/>
</dbReference>
<dbReference type="InterPro" id="IPR011009">
    <property type="entry name" value="Kinase-like_dom_sf"/>
</dbReference>
<dbReference type="SUPFAM" id="SSF56112">
    <property type="entry name" value="Protein kinase-like (PK-like)"/>
    <property type="match status" value="1"/>
</dbReference>
<feature type="domain" description="Aminoglycoside phosphotransferase" evidence="1">
    <location>
        <begin position="63"/>
        <end position="262"/>
    </location>
</feature>
<evidence type="ECO:0000313" key="3">
    <source>
        <dbReference type="Proteomes" id="UP000677016"/>
    </source>
</evidence>
<accession>A0A941DAJ2</accession>
<gene>
    <name evidence="2" type="ORF">KC207_12660</name>
</gene>
<name>A0A941DAJ2_9MICO</name>